<gene>
    <name evidence="4" type="ORF">ROZALSC1DRAFT_27539</name>
</gene>
<dbReference type="Proteomes" id="UP000281549">
    <property type="component" value="Unassembled WGS sequence"/>
</dbReference>
<feature type="domain" description="Alanine racemase N-terminal" evidence="3">
    <location>
        <begin position="2"/>
        <end position="65"/>
    </location>
</feature>
<evidence type="ECO:0000256" key="1">
    <source>
        <dbReference type="ARBA" id="ARBA00022898"/>
    </source>
</evidence>
<dbReference type="PANTHER" id="PTHR10146">
    <property type="entry name" value="PROLINE SYNTHETASE CO-TRANSCRIBED BACTERIAL HOMOLOG PROTEIN"/>
    <property type="match status" value="1"/>
</dbReference>
<evidence type="ECO:0000313" key="5">
    <source>
        <dbReference type="Proteomes" id="UP000281549"/>
    </source>
</evidence>
<evidence type="ECO:0000256" key="2">
    <source>
        <dbReference type="RuleBase" id="RU004514"/>
    </source>
</evidence>
<dbReference type="Gene3D" id="3.20.20.10">
    <property type="entry name" value="Alanine racemase"/>
    <property type="match status" value="1"/>
</dbReference>
<proteinExistence type="inferred from homology"/>
<accession>A0A4P9YPP0</accession>
<reference evidence="5" key="1">
    <citation type="journal article" date="2018" name="Nat. Microbiol.">
        <title>Leveraging single-cell genomics to expand the fungal tree of life.</title>
        <authorList>
            <person name="Ahrendt S.R."/>
            <person name="Quandt C.A."/>
            <person name="Ciobanu D."/>
            <person name="Clum A."/>
            <person name="Salamov A."/>
            <person name="Andreopoulos B."/>
            <person name="Cheng J.F."/>
            <person name="Woyke T."/>
            <person name="Pelin A."/>
            <person name="Henrissat B."/>
            <person name="Reynolds N.K."/>
            <person name="Benny G.L."/>
            <person name="Smith M.E."/>
            <person name="James T.Y."/>
            <person name="Grigoriev I.V."/>
        </authorList>
    </citation>
    <scope>NUCLEOTIDE SEQUENCE [LARGE SCALE GENOMIC DNA]</scope>
    <source>
        <strain evidence="5">CSF55</strain>
    </source>
</reference>
<dbReference type="InterPro" id="IPR011078">
    <property type="entry name" value="PyrdxlP_homeostasis"/>
</dbReference>
<dbReference type="EMBL" id="ML004997">
    <property type="protein sequence ID" value="RKP21021.1"/>
    <property type="molecule type" value="Genomic_DNA"/>
</dbReference>
<dbReference type="SUPFAM" id="SSF51419">
    <property type="entry name" value="PLP-binding barrel"/>
    <property type="match status" value="1"/>
</dbReference>
<dbReference type="Pfam" id="PF01168">
    <property type="entry name" value="Ala_racemase_N"/>
    <property type="match status" value="1"/>
</dbReference>
<organism evidence="4 5">
    <name type="scientific">Rozella allomycis (strain CSF55)</name>
    <dbReference type="NCBI Taxonomy" id="988480"/>
    <lineage>
        <taxon>Eukaryota</taxon>
        <taxon>Fungi</taxon>
        <taxon>Fungi incertae sedis</taxon>
        <taxon>Cryptomycota</taxon>
        <taxon>Cryptomycota incertae sedis</taxon>
        <taxon>Rozella</taxon>
    </lineage>
</organism>
<keyword evidence="1" id="KW-0663">Pyridoxal phosphate</keyword>
<dbReference type="GO" id="GO:0030170">
    <property type="term" value="F:pyridoxal phosphate binding"/>
    <property type="evidence" value="ECO:0007669"/>
    <property type="project" value="InterPro"/>
</dbReference>
<feature type="non-terminal residue" evidence="4">
    <location>
        <position position="71"/>
    </location>
</feature>
<dbReference type="AlphaFoldDB" id="A0A4P9YPP0"/>
<name>A0A4P9YPP0_ROZAC</name>
<evidence type="ECO:0000313" key="4">
    <source>
        <dbReference type="EMBL" id="RKP21021.1"/>
    </source>
</evidence>
<protein>
    <recommendedName>
        <fullName evidence="3">Alanine racemase N-terminal domain-containing protein</fullName>
    </recommendedName>
</protein>
<comment type="similarity">
    <text evidence="2">Belongs to the pyridoxal phosphate-binding protein YggS/PROSC family.</text>
</comment>
<dbReference type="InterPro" id="IPR001608">
    <property type="entry name" value="Ala_racemase_N"/>
</dbReference>
<evidence type="ECO:0000259" key="3">
    <source>
        <dbReference type="Pfam" id="PF01168"/>
    </source>
</evidence>
<sequence length="71" mass="7913">MKHANYLNDRLAELKRSLRCFIQVCTSGESSKNGVRPEDLMALVDHIVNKCKNIELRGLMTIGAADGDPRV</sequence>
<dbReference type="InterPro" id="IPR029066">
    <property type="entry name" value="PLP-binding_barrel"/>
</dbReference>
<dbReference type="PANTHER" id="PTHR10146:SF14">
    <property type="entry name" value="PYRIDOXAL PHOSPHATE HOMEOSTASIS PROTEIN"/>
    <property type="match status" value="1"/>
</dbReference>